<dbReference type="EMBL" id="QUTG01006614">
    <property type="protein sequence ID" value="RHY83856.1"/>
    <property type="molecule type" value="Genomic_DNA"/>
</dbReference>
<dbReference type="EMBL" id="QUSZ01007103">
    <property type="protein sequence ID" value="RHY03540.1"/>
    <property type="molecule type" value="Genomic_DNA"/>
</dbReference>
<dbReference type="InterPro" id="IPR017853">
    <property type="entry name" value="GH"/>
</dbReference>
<name>A0A397A6Y3_APHAT</name>
<keyword evidence="1" id="KW-0732">Signal</keyword>
<dbReference type="GO" id="GO:0005576">
    <property type="term" value="C:extracellular region"/>
    <property type="evidence" value="ECO:0007669"/>
    <property type="project" value="TreeGrafter"/>
</dbReference>
<dbReference type="InterPro" id="IPR011583">
    <property type="entry name" value="Chitinase_II/V-like_cat"/>
</dbReference>
<dbReference type="InterPro" id="IPR050314">
    <property type="entry name" value="Glycosyl_Hydrlase_18"/>
</dbReference>
<dbReference type="SUPFAM" id="SSF54556">
    <property type="entry name" value="Chitinase insertion domain"/>
    <property type="match status" value="1"/>
</dbReference>
<gene>
    <name evidence="4" type="ORF">DYB35_009499</name>
    <name evidence="3" type="ORF">DYB36_001015</name>
</gene>
<dbReference type="Pfam" id="PF00704">
    <property type="entry name" value="Glyco_hydro_18"/>
    <property type="match status" value="1"/>
</dbReference>
<dbReference type="PROSITE" id="PS51910">
    <property type="entry name" value="GH18_2"/>
    <property type="match status" value="1"/>
</dbReference>
<dbReference type="PANTHER" id="PTHR11177">
    <property type="entry name" value="CHITINASE"/>
    <property type="match status" value="1"/>
</dbReference>
<dbReference type="Proteomes" id="UP000265427">
    <property type="component" value="Unassembled WGS sequence"/>
</dbReference>
<dbReference type="AlphaFoldDB" id="A0A397A6Y3"/>
<dbReference type="GO" id="GO:0008061">
    <property type="term" value="F:chitin binding"/>
    <property type="evidence" value="ECO:0007669"/>
    <property type="project" value="InterPro"/>
</dbReference>
<feature type="chain" id="PRO_5035556903" description="GH18 domain-containing protein" evidence="1">
    <location>
        <begin position="26"/>
        <end position="497"/>
    </location>
</feature>
<dbReference type="GO" id="GO:0004568">
    <property type="term" value="F:chitinase activity"/>
    <property type="evidence" value="ECO:0007669"/>
    <property type="project" value="TreeGrafter"/>
</dbReference>
<evidence type="ECO:0000259" key="2">
    <source>
        <dbReference type="PROSITE" id="PS51910"/>
    </source>
</evidence>
<evidence type="ECO:0000313" key="3">
    <source>
        <dbReference type="EMBL" id="RHY03540.1"/>
    </source>
</evidence>
<proteinExistence type="predicted"/>
<accession>A0A397A6Y3</accession>
<evidence type="ECO:0000256" key="1">
    <source>
        <dbReference type="SAM" id="SignalP"/>
    </source>
</evidence>
<dbReference type="Gene3D" id="3.10.50.10">
    <property type="match status" value="1"/>
</dbReference>
<evidence type="ECO:0000313" key="5">
    <source>
        <dbReference type="Proteomes" id="UP000265427"/>
    </source>
</evidence>
<evidence type="ECO:0000313" key="6">
    <source>
        <dbReference type="Proteomes" id="UP000285712"/>
    </source>
</evidence>
<reference evidence="5 6" key="1">
    <citation type="submission" date="2018-08" db="EMBL/GenBank/DDBJ databases">
        <title>Aphanomyces genome sequencing and annotation.</title>
        <authorList>
            <person name="Minardi D."/>
            <person name="Oidtmann B."/>
            <person name="Van Der Giezen M."/>
            <person name="Studholme D.J."/>
        </authorList>
    </citation>
    <scope>NUCLEOTIDE SEQUENCE [LARGE SCALE GENOMIC DNA]</scope>
    <source>
        <strain evidence="3 5">Kv</strain>
        <strain evidence="4 6">Sv</strain>
    </source>
</reference>
<dbReference type="SUPFAM" id="SSF51445">
    <property type="entry name" value="(Trans)glycosidases"/>
    <property type="match status" value="1"/>
</dbReference>
<dbReference type="GO" id="GO:0006032">
    <property type="term" value="P:chitin catabolic process"/>
    <property type="evidence" value="ECO:0007669"/>
    <property type="project" value="TreeGrafter"/>
</dbReference>
<feature type="domain" description="GH18" evidence="2">
    <location>
        <begin position="28"/>
        <end position="420"/>
    </location>
</feature>
<dbReference type="PANTHER" id="PTHR11177:SF317">
    <property type="entry name" value="CHITINASE 12-RELATED"/>
    <property type="match status" value="1"/>
</dbReference>
<evidence type="ECO:0000313" key="4">
    <source>
        <dbReference type="EMBL" id="RHY83856.1"/>
    </source>
</evidence>
<protein>
    <recommendedName>
        <fullName evidence="2">GH18 domain-containing protein</fullName>
    </recommendedName>
</protein>
<dbReference type="InterPro" id="IPR001223">
    <property type="entry name" value="Glyco_hydro18_cat"/>
</dbReference>
<sequence length="497" mass="54668">MWLHSKAIRATALTLLALAIPTIQAAKYRNIVYFKEWTTYAPEGDFHLFDLDWSRATHVKYGFAVPQADGTVTLDDPYAAIIRNYFDPPTNATNSNVARGTLGLAYILKKKFRTTKFGLSIGGEQHSDNFSALAMTDAGRRTFASTSVQLMQDLGLDFIDVYWASPVEGGGIPHTPNDMQNLVLLLEAIRKELAKLQFPSELTAVAPATQKSYRHWDTYNVCSFVDHLHVSSFGFTGNALRFLDHHEHGQRWLQTTNLTNYTEHQANLYPDPNNPGVANSVDGALQHYLNGGCPSTKLVMGIPSFGRSYENTGGLYGAYTPPTTGSWVYQGSGLGVWDYKSLPLSGAAEVFDPKLVAAYSYDPTRKMFTSYDNPQSVAAKLEYIKKFNLGGTMYWSGDADATGGSMRSLITQAYNAFGPANMAFSQNTINYPNSKYANIQDSTPLTTAAPSPTATSGPGNHCAGMRNVCFWPVTQQVVVAWTHDDCAKHANVFVWCS</sequence>
<comment type="caution">
    <text evidence="3">The sequence shown here is derived from an EMBL/GenBank/DDBJ whole genome shotgun (WGS) entry which is preliminary data.</text>
</comment>
<dbReference type="Gene3D" id="3.20.20.80">
    <property type="entry name" value="Glycosidases"/>
    <property type="match status" value="1"/>
</dbReference>
<dbReference type="InterPro" id="IPR029070">
    <property type="entry name" value="Chitinase_insertion_sf"/>
</dbReference>
<dbReference type="SMART" id="SM00636">
    <property type="entry name" value="Glyco_18"/>
    <property type="match status" value="1"/>
</dbReference>
<dbReference type="Proteomes" id="UP000285712">
    <property type="component" value="Unassembled WGS sequence"/>
</dbReference>
<feature type="signal peptide" evidence="1">
    <location>
        <begin position="1"/>
        <end position="25"/>
    </location>
</feature>
<organism evidence="3 5">
    <name type="scientific">Aphanomyces astaci</name>
    <name type="common">Crayfish plague agent</name>
    <dbReference type="NCBI Taxonomy" id="112090"/>
    <lineage>
        <taxon>Eukaryota</taxon>
        <taxon>Sar</taxon>
        <taxon>Stramenopiles</taxon>
        <taxon>Oomycota</taxon>
        <taxon>Saprolegniomycetes</taxon>
        <taxon>Saprolegniales</taxon>
        <taxon>Verrucalvaceae</taxon>
        <taxon>Aphanomyces</taxon>
    </lineage>
</organism>
<dbReference type="VEuPathDB" id="FungiDB:H257_02300"/>
<dbReference type="GO" id="GO:0005975">
    <property type="term" value="P:carbohydrate metabolic process"/>
    <property type="evidence" value="ECO:0007669"/>
    <property type="project" value="InterPro"/>
</dbReference>